<dbReference type="PANTHER" id="PTHR34186">
    <property type="entry name" value="CYANATE HYDRATASE"/>
    <property type="match status" value="1"/>
</dbReference>
<dbReference type="InterPro" id="IPR036581">
    <property type="entry name" value="Cyanate_lyase_C_sf"/>
</dbReference>
<organism evidence="6 7">
    <name type="scientific">Methylacidiphilum infernorum (isolate V4)</name>
    <name type="common">Methylokorus infernorum (strain V4)</name>
    <dbReference type="NCBI Taxonomy" id="481448"/>
    <lineage>
        <taxon>Bacteria</taxon>
        <taxon>Pseudomonadati</taxon>
        <taxon>Verrucomicrobiota</taxon>
        <taxon>Methylacidiphilae</taxon>
        <taxon>Methylacidiphilales</taxon>
        <taxon>Methylacidiphilaceae</taxon>
        <taxon>Methylacidiphilum (ex Ratnadevi et al. 2023)</taxon>
    </lineage>
</organism>
<evidence type="ECO:0000256" key="2">
    <source>
        <dbReference type="ARBA" id="ARBA00023239"/>
    </source>
</evidence>
<dbReference type="CDD" id="cd00093">
    <property type="entry name" value="HTH_XRE"/>
    <property type="match status" value="1"/>
</dbReference>
<dbReference type="InterPro" id="IPR001387">
    <property type="entry name" value="Cro/C1-type_HTH"/>
</dbReference>
<comment type="catalytic activity">
    <reaction evidence="3">
        <text>cyanate + hydrogencarbonate + 3 H(+) = NH4(+) + 2 CO2</text>
        <dbReference type="Rhea" id="RHEA:11120"/>
        <dbReference type="ChEBI" id="CHEBI:15378"/>
        <dbReference type="ChEBI" id="CHEBI:16526"/>
        <dbReference type="ChEBI" id="CHEBI:17544"/>
        <dbReference type="ChEBI" id="CHEBI:28938"/>
        <dbReference type="ChEBI" id="CHEBI:29195"/>
        <dbReference type="EC" id="4.2.1.104"/>
    </reaction>
</comment>
<dbReference type="Pfam" id="PF02560">
    <property type="entry name" value="Cyanate_lyase"/>
    <property type="match status" value="1"/>
</dbReference>
<comment type="function">
    <text evidence="1 3">Catalyzes the reaction of cyanate with bicarbonate to produce ammonia and carbon dioxide.</text>
</comment>
<dbReference type="PIRSF" id="PIRSF001263">
    <property type="entry name" value="Cyanate_hydratas"/>
    <property type="match status" value="1"/>
</dbReference>
<dbReference type="EC" id="4.2.1.104" evidence="3"/>
<dbReference type="GO" id="GO:0003677">
    <property type="term" value="F:DNA binding"/>
    <property type="evidence" value="ECO:0007669"/>
    <property type="project" value="InterPro"/>
</dbReference>
<dbReference type="EMBL" id="CP000975">
    <property type="protein sequence ID" value="ACD82691.1"/>
    <property type="molecule type" value="Genomic_DNA"/>
</dbReference>
<proteinExistence type="inferred from homology"/>
<dbReference type="InterPro" id="IPR008076">
    <property type="entry name" value="Cyanase"/>
</dbReference>
<dbReference type="PRINTS" id="PR01693">
    <property type="entry name" value="CYANASE"/>
</dbReference>
<reference evidence="6 7" key="1">
    <citation type="journal article" date="2008" name="Biol. Direct">
        <title>Complete genome sequence of the extremely acidophilic methanotroph isolate V4, Methylacidiphilum infernorum, a representative of the bacterial phylum Verrucomicrobia.</title>
        <authorList>
            <person name="Hou S."/>
            <person name="Makarova K.S."/>
            <person name="Saw J.H."/>
            <person name="Senin P."/>
            <person name="Ly B.V."/>
            <person name="Zhou Z."/>
            <person name="Ren Y."/>
            <person name="Wang J."/>
            <person name="Galperin M.Y."/>
            <person name="Omelchenko M.V."/>
            <person name="Wolf Y.I."/>
            <person name="Yutin N."/>
            <person name="Koonin E.V."/>
            <person name="Stott M.B."/>
            <person name="Mountain B.W."/>
            <person name="Crowe M.A."/>
            <person name="Smirnova A.V."/>
            <person name="Dunfield P.F."/>
            <person name="Feng L."/>
            <person name="Wang L."/>
            <person name="Alam M."/>
        </authorList>
    </citation>
    <scope>NUCLEOTIDE SEQUENCE [LARGE SCALE GENOMIC DNA]</scope>
    <source>
        <strain evidence="7">Isolate V4</strain>
    </source>
</reference>
<comment type="similarity">
    <text evidence="3">Belongs to the cyanase family.</text>
</comment>
<dbReference type="PANTHER" id="PTHR34186:SF2">
    <property type="entry name" value="CYANATE HYDRATASE"/>
    <property type="match status" value="1"/>
</dbReference>
<dbReference type="HAMAP" id="MF_00535">
    <property type="entry name" value="Cyanate_hydrat"/>
    <property type="match status" value="1"/>
</dbReference>
<dbReference type="InterPro" id="IPR048564">
    <property type="entry name" value="CYNS_N"/>
</dbReference>
<dbReference type="SUPFAM" id="SSF47413">
    <property type="entry name" value="lambda repressor-like DNA-binding domains"/>
    <property type="match status" value="1"/>
</dbReference>
<gene>
    <name evidence="3 6" type="primary">cynS</name>
    <name evidence="6" type="ordered locus">Minf_0636</name>
</gene>
<accession>B3E030</accession>
<dbReference type="Pfam" id="PF21291">
    <property type="entry name" value="CYNS_N"/>
    <property type="match status" value="1"/>
</dbReference>
<evidence type="ECO:0000313" key="6">
    <source>
        <dbReference type="EMBL" id="ACD82691.1"/>
    </source>
</evidence>
<feature type="domain" description="HTH cro/C1-type" evidence="4">
    <location>
        <begin position="18"/>
        <end position="73"/>
    </location>
</feature>
<dbReference type="Proteomes" id="UP000009149">
    <property type="component" value="Chromosome"/>
</dbReference>
<feature type="domain" description="Cyanate lyase C-terminal" evidence="5">
    <location>
        <begin position="83"/>
        <end position="155"/>
    </location>
</feature>
<keyword evidence="2 3" id="KW-0456">Lyase</keyword>
<feature type="active site" evidence="3">
    <location>
        <position position="122"/>
    </location>
</feature>
<dbReference type="NCBIfam" id="NF002773">
    <property type="entry name" value="PRK02866.1"/>
    <property type="match status" value="1"/>
</dbReference>
<dbReference type="Gene3D" id="3.30.1160.10">
    <property type="entry name" value="Cyanate lyase, C-terminal domain"/>
    <property type="match status" value="1"/>
</dbReference>
<sequence length="155" mass="17640">MRTFLIAAKMNRHFIKEKIENAKEKKKLSWEEIARLTGISPVFLIAVCQGKATADKNQAERLCALLELGPEIADQLQKCVDRSWDKQVPTDPVLYRFYEAFGVYGEALRELIWEKFGDGIMSAVDMAISLERVDTAMGPRVKITLDGKFLPYRKG</sequence>
<dbReference type="HOGENOM" id="CLU_103452_1_0_0"/>
<evidence type="ECO:0000256" key="3">
    <source>
        <dbReference type="HAMAP-Rule" id="MF_00535"/>
    </source>
</evidence>
<protein>
    <recommendedName>
        <fullName evidence="3">Cyanate hydratase</fullName>
        <shortName evidence="3">Cyanase</shortName>
        <ecNumber evidence="3">4.2.1.104</ecNumber>
    </recommendedName>
    <alternativeName>
        <fullName evidence="3">Cyanate hydrolase</fullName>
    </alternativeName>
    <alternativeName>
        <fullName evidence="3">Cyanate lyase</fullName>
    </alternativeName>
</protein>
<dbReference type="AlphaFoldDB" id="B3E030"/>
<dbReference type="SMART" id="SM00530">
    <property type="entry name" value="HTH_XRE"/>
    <property type="match status" value="1"/>
</dbReference>
<dbReference type="InterPro" id="IPR010982">
    <property type="entry name" value="Lambda_DNA-bd_dom_sf"/>
</dbReference>
<dbReference type="SUPFAM" id="SSF55234">
    <property type="entry name" value="Cyanase C-terminal domain"/>
    <property type="match status" value="1"/>
</dbReference>
<dbReference type="InterPro" id="IPR003712">
    <property type="entry name" value="Cyanate_lyase_C"/>
</dbReference>
<evidence type="ECO:0000259" key="5">
    <source>
        <dbReference type="SMART" id="SM01116"/>
    </source>
</evidence>
<dbReference type="eggNOG" id="COG1513">
    <property type="taxonomic scope" value="Bacteria"/>
</dbReference>
<name>B3E030_METI4</name>
<evidence type="ECO:0000259" key="4">
    <source>
        <dbReference type="SMART" id="SM00530"/>
    </source>
</evidence>
<feature type="active site" evidence="3">
    <location>
        <position position="99"/>
    </location>
</feature>
<dbReference type="CDD" id="cd00559">
    <property type="entry name" value="Cyanase_C"/>
    <property type="match status" value="1"/>
</dbReference>
<dbReference type="GO" id="GO:0008824">
    <property type="term" value="F:cyanate hydratase activity"/>
    <property type="evidence" value="ECO:0007669"/>
    <property type="project" value="UniProtKB-UniRule"/>
</dbReference>
<evidence type="ECO:0000313" key="7">
    <source>
        <dbReference type="Proteomes" id="UP000009149"/>
    </source>
</evidence>
<dbReference type="KEGG" id="min:Minf_0636"/>
<dbReference type="Gene3D" id="1.10.260.40">
    <property type="entry name" value="lambda repressor-like DNA-binding domains"/>
    <property type="match status" value="1"/>
</dbReference>
<dbReference type="NCBIfam" id="TIGR00673">
    <property type="entry name" value="cynS"/>
    <property type="match status" value="1"/>
</dbReference>
<dbReference type="SMART" id="SM01116">
    <property type="entry name" value="Cyanate_lyase"/>
    <property type="match status" value="1"/>
</dbReference>
<dbReference type="STRING" id="481448.Minf_0636"/>
<feature type="active site" evidence="3">
    <location>
        <position position="96"/>
    </location>
</feature>
<evidence type="ECO:0000256" key="1">
    <source>
        <dbReference type="ARBA" id="ARBA00003561"/>
    </source>
</evidence>